<dbReference type="EMBL" id="KZ824420">
    <property type="protein sequence ID" value="RAL05998.1"/>
    <property type="molecule type" value="Genomic_DNA"/>
</dbReference>
<sequence length="192" mass="21047">MADVSSISLSSIASTSPLGLFMMTLKSLYGTELLEYSTCILRPVETGRVPPIVRDTMLLCPSWLEAPDLVLSHACDIPVKPASRQLVSTRGTVCDSSYLPCNTCPVQNLLDGLQQVHDSQQQPAMFLHNLLIKVTFRAFIEIHSNVHSSVVNMEQTAEENANLLEALPFIVSSLCLRNIHRTAPVLNSSISL</sequence>
<dbReference type="Proteomes" id="UP000249402">
    <property type="component" value="Unassembled WGS sequence"/>
</dbReference>
<proteinExistence type="predicted"/>
<dbReference type="GeneID" id="37229730"/>
<gene>
    <name evidence="1" type="ORF">BO80DRAFT_86474</name>
</gene>
<organism evidence="1 2">
    <name type="scientific">Aspergillus ibericus CBS 121593</name>
    <dbReference type="NCBI Taxonomy" id="1448316"/>
    <lineage>
        <taxon>Eukaryota</taxon>
        <taxon>Fungi</taxon>
        <taxon>Dikarya</taxon>
        <taxon>Ascomycota</taxon>
        <taxon>Pezizomycotina</taxon>
        <taxon>Eurotiomycetes</taxon>
        <taxon>Eurotiomycetidae</taxon>
        <taxon>Eurotiales</taxon>
        <taxon>Aspergillaceae</taxon>
        <taxon>Aspergillus</taxon>
        <taxon>Aspergillus subgen. Circumdati</taxon>
    </lineage>
</organism>
<keyword evidence="2" id="KW-1185">Reference proteome</keyword>
<evidence type="ECO:0000313" key="2">
    <source>
        <dbReference type="Proteomes" id="UP000249402"/>
    </source>
</evidence>
<accession>A0A395HG84</accession>
<dbReference type="VEuPathDB" id="FungiDB:BO80DRAFT_86474"/>
<evidence type="ECO:0000313" key="1">
    <source>
        <dbReference type="EMBL" id="RAL05998.1"/>
    </source>
</evidence>
<protein>
    <submittedName>
        <fullName evidence="1">Uncharacterized protein</fullName>
    </submittedName>
</protein>
<dbReference type="RefSeq" id="XP_025580325.1">
    <property type="nucleotide sequence ID" value="XM_025724865.1"/>
</dbReference>
<reference evidence="1 2" key="1">
    <citation type="submission" date="2018-02" db="EMBL/GenBank/DDBJ databases">
        <title>The genomes of Aspergillus section Nigri reveals drivers in fungal speciation.</title>
        <authorList>
            <consortium name="DOE Joint Genome Institute"/>
            <person name="Vesth T.C."/>
            <person name="Nybo J."/>
            <person name="Theobald S."/>
            <person name="Brandl J."/>
            <person name="Frisvad J.C."/>
            <person name="Nielsen K.F."/>
            <person name="Lyhne E.K."/>
            <person name="Kogle M.E."/>
            <person name="Kuo A."/>
            <person name="Riley R."/>
            <person name="Clum A."/>
            <person name="Nolan M."/>
            <person name="Lipzen A."/>
            <person name="Salamov A."/>
            <person name="Henrissat B."/>
            <person name="Wiebenga A."/>
            <person name="De vries R.P."/>
            <person name="Grigoriev I.V."/>
            <person name="Mortensen U.H."/>
            <person name="Andersen M.R."/>
            <person name="Baker S.E."/>
        </authorList>
    </citation>
    <scope>NUCLEOTIDE SEQUENCE [LARGE SCALE GENOMIC DNA]</scope>
    <source>
        <strain evidence="1 2">CBS 121593</strain>
    </source>
</reference>
<dbReference type="AlphaFoldDB" id="A0A395HG84"/>
<name>A0A395HG84_9EURO</name>